<accession>A0A101V0W9</accession>
<evidence type="ECO:0000259" key="2">
    <source>
        <dbReference type="Pfam" id="PF01471"/>
    </source>
</evidence>
<feature type="signal peptide" evidence="1">
    <location>
        <begin position="1"/>
        <end position="35"/>
    </location>
</feature>
<feature type="chain" id="PRO_5007108621" description="Peptidoglycan binding-like domain-containing protein" evidence="1">
    <location>
        <begin position="36"/>
        <end position="152"/>
    </location>
</feature>
<evidence type="ECO:0000256" key="1">
    <source>
        <dbReference type="SAM" id="SignalP"/>
    </source>
</evidence>
<dbReference type="STRING" id="909626.AQJ91_14435"/>
<dbReference type="Proteomes" id="UP000053260">
    <property type="component" value="Unassembled WGS sequence"/>
</dbReference>
<dbReference type="InterPro" id="IPR002477">
    <property type="entry name" value="Peptidoglycan-bd-like"/>
</dbReference>
<dbReference type="InterPro" id="IPR036365">
    <property type="entry name" value="PGBD-like_sf"/>
</dbReference>
<dbReference type="AlphaFoldDB" id="A0A101V0W9"/>
<keyword evidence="1" id="KW-0732">Signal</keyword>
<reference evidence="3 4" key="1">
    <citation type="submission" date="2015-10" db="EMBL/GenBank/DDBJ databases">
        <title>Draft genome sequence of Streptomyces sp. RV15, isolated from a marine sponge.</title>
        <authorList>
            <person name="Ruckert C."/>
            <person name="Abdelmohsen U.R."/>
            <person name="Winkler A."/>
            <person name="Hentschel U."/>
            <person name="Kalinowski J."/>
            <person name="Kampfer P."/>
            <person name="Glaeser S."/>
        </authorList>
    </citation>
    <scope>NUCLEOTIDE SEQUENCE [LARGE SCALE GENOMIC DNA]</scope>
    <source>
        <strain evidence="3 4">RV15</strain>
    </source>
</reference>
<evidence type="ECO:0000313" key="3">
    <source>
        <dbReference type="EMBL" id="KUO20461.1"/>
    </source>
</evidence>
<dbReference type="InterPro" id="IPR036366">
    <property type="entry name" value="PGBDSf"/>
</dbReference>
<proteinExistence type="predicted"/>
<dbReference type="Gene3D" id="1.10.101.10">
    <property type="entry name" value="PGBD-like superfamily/PGBD"/>
    <property type="match status" value="1"/>
</dbReference>
<dbReference type="OrthoDB" id="3828307at2"/>
<dbReference type="SUPFAM" id="SSF47090">
    <property type="entry name" value="PGBD-like"/>
    <property type="match status" value="1"/>
</dbReference>
<protein>
    <recommendedName>
        <fullName evidence="2">Peptidoglycan binding-like domain-containing protein</fullName>
    </recommendedName>
</protein>
<organism evidence="3 4">
    <name type="scientific">Streptomyces dysideae</name>
    <dbReference type="NCBI Taxonomy" id="909626"/>
    <lineage>
        <taxon>Bacteria</taxon>
        <taxon>Bacillati</taxon>
        <taxon>Actinomycetota</taxon>
        <taxon>Actinomycetes</taxon>
        <taxon>Kitasatosporales</taxon>
        <taxon>Streptomycetaceae</taxon>
        <taxon>Streptomyces</taxon>
    </lineage>
</organism>
<dbReference type="EMBL" id="LMXB01000036">
    <property type="protein sequence ID" value="KUO20461.1"/>
    <property type="molecule type" value="Genomic_DNA"/>
</dbReference>
<keyword evidence="4" id="KW-1185">Reference proteome</keyword>
<evidence type="ECO:0000313" key="4">
    <source>
        <dbReference type="Proteomes" id="UP000053260"/>
    </source>
</evidence>
<feature type="domain" description="Peptidoglycan binding-like" evidence="2">
    <location>
        <begin position="78"/>
        <end position="134"/>
    </location>
</feature>
<name>A0A101V0W9_9ACTN</name>
<dbReference type="Pfam" id="PF01471">
    <property type="entry name" value="PG_binding_1"/>
    <property type="match status" value="1"/>
</dbReference>
<comment type="caution">
    <text evidence="3">The sequence shown here is derived from an EMBL/GenBank/DDBJ whole genome shotgun (WGS) entry which is preliminary data.</text>
</comment>
<sequence>MEINRTLRTRATALAVGVTLLSGAAVVGTAGPAAAASGCNATYTSAKSFIEWRGEARIPAWSDGTYLSLNCSMQEGSSGAGVRALQLTLNKCYGESLDVDGDFGPRTRDALKRAQARERISVDGGYGPQTRNALTWYYKPVTAMGSDECSRL</sequence>
<gene>
    <name evidence="3" type="ORF">AQJ91_14435</name>
</gene>
<dbReference type="RefSeq" id="WP_067020785.1">
    <property type="nucleotide sequence ID" value="NZ_KQ949081.1"/>
</dbReference>